<evidence type="ECO:0000313" key="2">
    <source>
        <dbReference type="EMBL" id="KAF8726739.1"/>
    </source>
</evidence>
<dbReference type="AlphaFoldDB" id="A0A835F356"/>
<dbReference type="Proteomes" id="UP000636709">
    <property type="component" value="Unassembled WGS sequence"/>
</dbReference>
<name>A0A835F356_9POAL</name>
<dbReference type="InterPro" id="IPR005174">
    <property type="entry name" value="KIB1-4_b-propeller"/>
</dbReference>
<dbReference type="OrthoDB" id="587756at2759"/>
<accession>A0A835F356</accession>
<keyword evidence="3" id="KW-1185">Reference proteome</keyword>
<comment type="caution">
    <text evidence="2">The sequence shown here is derived from an EMBL/GenBank/DDBJ whole genome shotgun (WGS) entry which is preliminary data.</text>
</comment>
<reference evidence="2" key="1">
    <citation type="submission" date="2020-07" db="EMBL/GenBank/DDBJ databases">
        <title>Genome sequence and genetic diversity analysis of an under-domesticated orphan crop, white fonio (Digitaria exilis).</title>
        <authorList>
            <person name="Bennetzen J.L."/>
            <person name="Chen S."/>
            <person name="Ma X."/>
            <person name="Wang X."/>
            <person name="Yssel A.E.J."/>
            <person name="Chaluvadi S.R."/>
            <person name="Johnson M."/>
            <person name="Gangashetty P."/>
            <person name="Hamidou F."/>
            <person name="Sanogo M.D."/>
            <person name="Zwaenepoel A."/>
            <person name="Wallace J."/>
            <person name="Van De Peer Y."/>
            <person name="Van Deynze A."/>
        </authorList>
    </citation>
    <scope>NUCLEOTIDE SEQUENCE</scope>
    <source>
        <tissue evidence="2">Leaves</tissue>
    </source>
</reference>
<protein>
    <recommendedName>
        <fullName evidence="1">KIB1-4 beta-propeller domain-containing protein</fullName>
    </recommendedName>
</protein>
<organism evidence="2 3">
    <name type="scientific">Digitaria exilis</name>
    <dbReference type="NCBI Taxonomy" id="1010633"/>
    <lineage>
        <taxon>Eukaryota</taxon>
        <taxon>Viridiplantae</taxon>
        <taxon>Streptophyta</taxon>
        <taxon>Embryophyta</taxon>
        <taxon>Tracheophyta</taxon>
        <taxon>Spermatophyta</taxon>
        <taxon>Magnoliopsida</taxon>
        <taxon>Liliopsida</taxon>
        <taxon>Poales</taxon>
        <taxon>Poaceae</taxon>
        <taxon>PACMAD clade</taxon>
        <taxon>Panicoideae</taxon>
        <taxon>Panicodae</taxon>
        <taxon>Paniceae</taxon>
        <taxon>Anthephorinae</taxon>
        <taxon>Digitaria</taxon>
    </lineage>
</organism>
<dbReference type="EMBL" id="JACEFO010001646">
    <property type="protein sequence ID" value="KAF8726739.1"/>
    <property type="molecule type" value="Genomic_DNA"/>
</dbReference>
<feature type="domain" description="KIB1-4 beta-propeller" evidence="1">
    <location>
        <begin position="15"/>
        <end position="91"/>
    </location>
</feature>
<evidence type="ECO:0000313" key="3">
    <source>
        <dbReference type="Proteomes" id="UP000636709"/>
    </source>
</evidence>
<proteinExistence type="predicted"/>
<sequence length="119" mass="13368">MGSRLIPMGFTKWLDIEDVIYHNVAFHFITHEGNMLLYKIEFQNEALVETTASVVRCLDDGGCVLNIDARYLVECRSELLMVLRVQPHQEAMSSFICRTPVVSMPTMISTVGSGPSSTR</sequence>
<evidence type="ECO:0000259" key="1">
    <source>
        <dbReference type="Pfam" id="PF03478"/>
    </source>
</evidence>
<dbReference type="Pfam" id="PF03478">
    <property type="entry name" value="Beta-prop_KIB1-4"/>
    <property type="match status" value="1"/>
</dbReference>
<gene>
    <name evidence="2" type="ORF">HU200_019209</name>
</gene>